<organism evidence="14 15">
    <name type="scientific">Diaphorina citri</name>
    <name type="common">Asian citrus psyllid</name>
    <dbReference type="NCBI Taxonomy" id="121845"/>
    <lineage>
        <taxon>Eukaryota</taxon>
        <taxon>Metazoa</taxon>
        <taxon>Ecdysozoa</taxon>
        <taxon>Arthropoda</taxon>
        <taxon>Hexapoda</taxon>
        <taxon>Insecta</taxon>
        <taxon>Pterygota</taxon>
        <taxon>Neoptera</taxon>
        <taxon>Paraneoptera</taxon>
        <taxon>Hemiptera</taxon>
        <taxon>Sternorrhyncha</taxon>
        <taxon>Psylloidea</taxon>
        <taxon>Psyllidae</taxon>
        <taxon>Diaphorininae</taxon>
        <taxon>Diaphorina</taxon>
    </lineage>
</organism>
<dbReference type="AlphaFoldDB" id="A0A1S4ENQ9"/>
<evidence type="ECO:0000256" key="6">
    <source>
        <dbReference type="ARBA" id="ARBA00022794"/>
    </source>
</evidence>
<evidence type="ECO:0000256" key="2">
    <source>
        <dbReference type="ARBA" id="ARBA00004230"/>
    </source>
</evidence>
<dbReference type="InterPro" id="IPR042422">
    <property type="entry name" value="CC103"/>
</dbReference>
<keyword evidence="6" id="KW-0970">Cilium biogenesis/degradation</keyword>
<keyword evidence="5" id="KW-0963">Cytoplasm</keyword>
<evidence type="ECO:0000313" key="15">
    <source>
        <dbReference type="RefSeq" id="XP_017303815.2"/>
    </source>
</evidence>
<dbReference type="PANTHER" id="PTHR28572">
    <property type="entry name" value="COILED-COIL DOMAIN-CONTAINING PROTEIN 103"/>
    <property type="match status" value="1"/>
</dbReference>
<dbReference type="InterPro" id="IPR031733">
    <property type="entry name" value="Dynein_attach_N"/>
</dbReference>
<evidence type="ECO:0000256" key="3">
    <source>
        <dbReference type="ARBA" id="ARBA00004496"/>
    </source>
</evidence>
<protein>
    <submittedName>
        <fullName evidence="16">Coiled-coil domain-containing protein 103 isoform X1</fullName>
    </submittedName>
    <submittedName>
        <fullName evidence="15">Coiled-coil domain-containing protein 103 isoform X2</fullName>
    </submittedName>
</protein>
<dbReference type="PANTHER" id="PTHR28572:SF1">
    <property type="entry name" value="COILED-COIL DOMAIN-CONTAINING PROTEIN 103"/>
    <property type="match status" value="1"/>
</dbReference>
<evidence type="ECO:0000256" key="5">
    <source>
        <dbReference type="ARBA" id="ARBA00022490"/>
    </source>
</evidence>
<dbReference type="GO" id="GO:0007368">
    <property type="term" value="P:determination of left/right symmetry"/>
    <property type="evidence" value="ECO:0007669"/>
    <property type="project" value="TreeGrafter"/>
</dbReference>
<comment type="function">
    <text evidence="1">Dynein-attachment factor required for cilia motility.</text>
</comment>
<comment type="subcellular location">
    <subcellularLocation>
        <location evidence="2">Cell projection</location>
        <location evidence="2">Cilium</location>
        <location evidence="2">Flagellum</location>
    </subcellularLocation>
    <subcellularLocation>
        <location evidence="3">Cytoplasm</location>
    </subcellularLocation>
</comment>
<feature type="domain" description="Dynein attachment factor N-terminal" evidence="13">
    <location>
        <begin position="12"/>
        <end position="81"/>
    </location>
</feature>
<feature type="region of interest" description="Disordered" evidence="11">
    <location>
        <begin position="94"/>
        <end position="127"/>
    </location>
</feature>
<name>A0A1S4ENQ9_DIACI</name>
<sequence>MLEKMADKLSSIDMKELEEQLESAIEEDKKYWLRNEAKLKAVSDHVETYNEFKNLVDAAHLKPLDKSDNLSKEKLNKTIWNKFAEKDSCKNDCSVSSDHVNHNSNKSSEGNSNLKPEKDTEAPPDITCADKNNFLDILNRSEDKLTSLITLGAPQFVEIFQNEISSSTLVEVLKVLSSFDRNSVDHIVFVSEFLGELINIERFSITLSFLSSEEKQTVESLFEKLNSCFILKSSELKELCFDEDHLSALKIVYQL</sequence>
<dbReference type="GO" id="GO:0003351">
    <property type="term" value="P:epithelial cilium movement involved in extracellular fluid movement"/>
    <property type="evidence" value="ECO:0007669"/>
    <property type="project" value="TreeGrafter"/>
</dbReference>
<keyword evidence="9" id="KW-0966">Cell projection</keyword>
<feature type="compositionally biased region" description="Low complexity" evidence="11">
    <location>
        <begin position="94"/>
        <end position="108"/>
    </location>
</feature>
<dbReference type="STRING" id="121845.A0A1S4ENQ9"/>
<dbReference type="PaxDb" id="121845-A0A1S4ENQ9"/>
<accession>A0A1S4ENQ9</accession>
<dbReference type="GeneID" id="103519834"/>
<dbReference type="KEGG" id="dci:103519834"/>
<dbReference type="Pfam" id="PF13877">
    <property type="entry name" value="RPAP3_C"/>
    <property type="match status" value="1"/>
</dbReference>
<dbReference type="GO" id="GO:0036157">
    <property type="term" value="C:outer dynein arm"/>
    <property type="evidence" value="ECO:0007669"/>
    <property type="project" value="InterPro"/>
</dbReference>
<evidence type="ECO:0000313" key="14">
    <source>
        <dbReference type="Proteomes" id="UP000079169"/>
    </source>
</evidence>
<reference evidence="15 16" key="1">
    <citation type="submission" date="2025-04" db="UniProtKB">
        <authorList>
            <consortium name="RefSeq"/>
        </authorList>
    </citation>
    <scope>IDENTIFICATION</scope>
</reference>
<evidence type="ECO:0000259" key="12">
    <source>
        <dbReference type="Pfam" id="PF13877"/>
    </source>
</evidence>
<evidence type="ECO:0000313" key="16">
    <source>
        <dbReference type="RefSeq" id="XP_026686960.1"/>
    </source>
</evidence>
<keyword evidence="14" id="KW-1185">Reference proteome</keyword>
<feature type="domain" description="RNA-polymerase II-associated protein 3-like C-terminal" evidence="12">
    <location>
        <begin position="138"/>
        <end position="215"/>
    </location>
</feature>
<evidence type="ECO:0000256" key="9">
    <source>
        <dbReference type="ARBA" id="ARBA00023273"/>
    </source>
</evidence>
<comment type="subunit">
    <text evidence="4">Homodimer.</text>
</comment>
<dbReference type="RefSeq" id="XP_017303815.2">
    <property type="nucleotide sequence ID" value="XM_017448326.2"/>
</dbReference>
<proteinExistence type="inferred from homology"/>
<evidence type="ECO:0000256" key="11">
    <source>
        <dbReference type="SAM" id="MobiDB-lite"/>
    </source>
</evidence>
<evidence type="ECO:0000259" key="13">
    <source>
        <dbReference type="Pfam" id="PF15867"/>
    </source>
</evidence>
<evidence type="ECO:0000256" key="10">
    <source>
        <dbReference type="ARBA" id="ARBA00049986"/>
    </source>
</evidence>
<dbReference type="Proteomes" id="UP000079169">
    <property type="component" value="Unplaced"/>
</dbReference>
<dbReference type="Pfam" id="PF15867">
    <property type="entry name" value="Dynein_attach_N"/>
    <property type="match status" value="1"/>
</dbReference>
<evidence type="ECO:0000256" key="8">
    <source>
        <dbReference type="ARBA" id="ARBA00023069"/>
    </source>
</evidence>
<evidence type="ECO:0000256" key="1">
    <source>
        <dbReference type="ARBA" id="ARBA00004048"/>
    </source>
</evidence>
<keyword evidence="8" id="KW-0969">Cilium</keyword>
<dbReference type="RefSeq" id="XP_026686960.1">
    <property type="nucleotide sequence ID" value="XM_026831159.1"/>
</dbReference>
<keyword evidence="7" id="KW-0282">Flagellum</keyword>
<evidence type="ECO:0000256" key="7">
    <source>
        <dbReference type="ARBA" id="ARBA00022846"/>
    </source>
</evidence>
<dbReference type="GO" id="GO:0031514">
    <property type="term" value="C:motile cilium"/>
    <property type="evidence" value="ECO:0007669"/>
    <property type="project" value="UniProtKB-SubCell"/>
</dbReference>
<gene>
    <name evidence="15 16" type="primary">LOC103519834</name>
</gene>
<dbReference type="GO" id="GO:0005576">
    <property type="term" value="C:extracellular region"/>
    <property type="evidence" value="ECO:0007669"/>
    <property type="project" value="GOC"/>
</dbReference>
<evidence type="ECO:0000256" key="4">
    <source>
        <dbReference type="ARBA" id="ARBA00011738"/>
    </source>
</evidence>
<comment type="similarity">
    <text evidence="10">Belongs to the DNAAF19/PR46b family.</text>
</comment>
<dbReference type="GO" id="GO:0036159">
    <property type="term" value="P:inner dynein arm assembly"/>
    <property type="evidence" value="ECO:0007669"/>
    <property type="project" value="TreeGrafter"/>
</dbReference>
<dbReference type="InterPro" id="IPR025986">
    <property type="entry name" value="RPAP3-like_C"/>
</dbReference>